<keyword evidence="8 9" id="KW-0949">S-adenosyl-L-methionine</keyword>
<dbReference type="InterPro" id="IPR029063">
    <property type="entry name" value="SAM-dependent_MTases_sf"/>
</dbReference>
<evidence type="ECO:0000313" key="10">
    <source>
        <dbReference type="EMBL" id="GEM16119.1"/>
    </source>
</evidence>
<feature type="binding site" evidence="9">
    <location>
        <position position="162"/>
    </location>
    <ligand>
        <name>S-adenosyl-L-methionine</name>
        <dbReference type="ChEBI" id="CHEBI:59789"/>
    </ligand>
</feature>
<evidence type="ECO:0000256" key="5">
    <source>
        <dbReference type="ARBA" id="ARBA00022490"/>
    </source>
</evidence>
<comment type="subcellular location">
    <subcellularLocation>
        <location evidence="2 9">Cytoplasm</location>
    </subcellularLocation>
</comment>
<reference evidence="10 11" key="1">
    <citation type="submission" date="2013-04" db="EMBL/GenBank/DDBJ databases">
        <title>Gluconobacter oxydans NBRC 3293 whole genome sequence.</title>
        <authorList>
            <person name="Matsutani M."/>
            <person name="Yakushi T."/>
            <person name="Matsushita K."/>
        </authorList>
    </citation>
    <scope>NUCLEOTIDE SEQUENCE [LARGE SCALE GENOMIC DNA]</scope>
    <source>
        <strain evidence="10 11">NBRC 3293</strain>
    </source>
</reference>
<evidence type="ECO:0000256" key="2">
    <source>
        <dbReference type="ARBA" id="ARBA00004496"/>
    </source>
</evidence>
<dbReference type="NCBIfam" id="TIGR03840">
    <property type="entry name" value="TMPT_Se_Te"/>
    <property type="match status" value="1"/>
</dbReference>
<dbReference type="EC" id="2.1.1.67" evidence="4 9"/>
<dbReference type="InterPro" id="IPR025835">
    <property type="entry name" value="Thiopurine_S-MeTrfase"/>
</dbReference>
<protein>
    <recommendedName>
        <fullName evidence="4 9">Thiopurine S-methyltransferase</fullName>
        <ecNumber evidence="4 9">2.1.1.67</ecNumber>
    </recommendedName>
    <alternativeName>
        <fullName evidence="9">Thiopurine methyltransferase</fullName>
    </alternativeName>
</protein>
<dbReference type="EMBL" id="BARJ01000003">
    <property type="protein sequence ID" value="GEM16119.1"/>
    <property type="molecule type" value="Genomic_DNA"/>
</dbReference>
<evidence type="ECO:0000256" key="1">
    <source>
        <dbReference type="ARBA" id="ARBA00000903"/>
    </source>
</evidence>
<evidence type="ECO:0000256" key="4">
    <source>
        <dbReference type="ARBA" id="ARBA00011905"/>
    </source>
</evidence>
<feature type="binding site" evidence="9">
    <location>
        <position position="84"/>
    </location>
    <ligand>
        <name>S-adenosyl-L-methionine</name>
        <dbReference type="ChEBI" id="CHEBI:59789"/>
    </ligand>
</feature>
<feature type="binding site" evidence="9">
    <location>
        <position position="49"/>
    </location>
    <ligand>
        <name>S-adenosyl-L-methionine</name>
        <dbReference type="ChEBI" id="CHEBI:59789"/>
    </ligand>
</feature>
<dbReference type="InterPro" id="IPR022474">
    <property type="entry name" value="Thiopur_S-MeTfrase_Se/Te_detox"/>
</dbReference>
<dbReference type="AlphaFoldDB" id="A0A829X382"/>
<name>A0A829X382_GLUOY</name>
<comment type="caution">
    <text evidence="10">The sequence shown here is derived from an EMBL/GenBank/DDBJ whole genome shotgun (WGS) entry which is preliminary data.</text>
</comment>
<evidence type="ECO:0000256" key="9">
    <source>
        <dbReference type="HAMAP-Rule" id="MF_00812"/>
    </source>
</evidence>
<keyword evidence="7 9" id="KW-0808">Transferase</keyword>
<feature type="binding site" evidence="9">
    <location>
        <position position="105"/>
    </location>
    <ligand>
        <name>S-adenosyl-L-methionine</name>
        <dbReference type="ChEBI" id="CHEBI:59789"/>
    </ligand>
</feature>
<gene>
    <name evidence="9" type="primary">tpm</name>
    <name evidence="10" type="ORF">NBRC3293_0616</name>
</gene>
<dbReference type="PIRSF" id="PIRSF023956">
    <property type="entry name" value="Thiopurine_S-methyltransferase"/>
    <property type="match status" value="1"/>
</dbReference>
<evidence type="ECO:0000256" key="8">
    <source>
        <dbReference type="ARBA" id="ARBA00022691"/>
    </source>
</evidence>
<keyword evidence="6 9" id="KW-0489">Methyltransferase</keyword>
<dbReference type="FunFam" id="3.40.50.150:FF:000101">
    <property type="entry name" value="Thiopurine S-methyltransferase"/>
    <property type="match status" value="1"/>
</dbReference>
<comment type="similarity">
    <text evidence="3 9">Belongs to the class I-like SAM-binding methyltransferase superfamily. TPMT family.</text>
</comment>
<dbReference type="NCBIfam" id="NF009732">
    <property type="entry name" value="PRK13255.1"/>
    <property type="match status" value="1"/>
</dbReference>
<proteinExistence type="inferred from homology"/>
<dbReference type="PANTHER" id="PTHR10259">
    <property type="entry name" value="THIOPURINE S-METHYLTRANSFERASE"/>
    <property type="match status" value="1"/>
</dbReference>
<dbReference type="SUPFAM" id="SSF53335">
    <property type="entry name" value="S-adenosyl-L-methionine-dependent methyltransferases"/>
    <property type="match status" value="1"/>
</dbReference>
<dbReference type="GO" id="GO:0010038">
    <property type="term" value="P:response to metal ion"/>
    <property type="evidence" value="ECO:0007669"/>
    <property type="project" value="InterPro"/>
</dbReference>
<organism evidence="10 11">
    <name type="scientific">Gluconobacter oxydans NBRC 3293</name>
    <dbReference type="NCBI Taxonomy" id="1315969"/>
    <lineage>
        <taxon>Bacteria</taxon>
        <taxon>Pseudomonadati</taxon>
        <taxon>Pseudomonadota</taxon>
        <taxon>Alphaproteobacteria</taxon>
        <taxon>Acetobacterales</taxon>
        <taxon>Acetobacteraceae</taxon>
        <taxon>Gluconobacter</taxon>
    </lineage>
</organism>
<dbReference type="Pfam" id="PF05724">
    <property type="entry name" value="TPMT"/>
    <property type="match status" value="1"/>
</dbReference>
<evidence type="ECO:0000256" key="3">
    <source>
        <dbReference type="ARBA" id="ARBA00008145"/>
    </source>
</evidence>
<dbReference type="Proteomes" id="UP000484858">
    <property type="component" value="Unassembled WGS sequence"/>
</dbReference>
<evidence type="ECO:0000256" key="6">
    <source>
        <dbReference type="ARBA" id="ARBA00022603"/>
    </source>
</evidence>
<dbReference type="Gene3D" id="3.40.50.150">
    <property type="entry name" value="Vaccinia Virus protein VP39"/>
    <property type="match status" value="1"/>
</dbReference>
<dbReference type="GO" id="GO:0005737">
    <property type="term" value="C:cytoplasm"/>
    <property type="evidence" value="ECO:0007669"/>
    <property type="project" value="UniProtKB-SubCell"/>
</dbReference>
<comment type="catalytic activity">
    <reaction evidence="1 9">
        <text>S-adenosyl-L-methionine + a thiopurine = S-adenosyl-L-homocysteine + a thiopurine S-methylether.</text>
        <dbReference type="EC" id="2.1.1.67"/>
    </reaction>
</comment>
<dbReference type="PANTHER" id="PTHR10259:SF11">
    <property type="entry name" value="THIOPURINE S-METHYLTRANSFERASE"/>
    <property type="match status" value="1"/>
</dbReference>
<keyword evidence="5 9" id="KW-0963">Cytoplasm</keyword>
<accession>A0A829X382</accession>
<dbReference type="PROSITE" id="PS51585">
    <property type="entry name" value="SAM_MT_TPMT"/>
    <property type="match status" value="1"/>
</dbReference>
<dbReference type="GO" id="GO:0032259">
    <property type="term" value="P:methylation"/>
    <property type="evidence" value="ECO:0007669"/>
    <property type="project" value="UniProtKB-KW"/>
</dbReference>
<evidence type="ECO:0000313" key="11">
    <source>
        <dbReference type="Proteomes" id="UP000484858"/>
    </source>
</evidence>
<dbReference type="InterPro" id="IPR008854">
    <property type="entry name" value="TPMT"/>
</dbReference>
<evidence type="ECO:0000256" key="7">
    <source>
        <dbReference type="ARBA" id="ARBA00022679"/>
    </source>
</evidence>
<sequence length="253" mass="27417">MTMSGFSHIFPTHAIASPAEPGTVSAGKSREKARLMDAGANAVFWQEKWERGETGFHEPQANPLLTRHITALDLPAGARIFVPLCGMSQDMVWLAGQGFHVTGSELSDIAVRRFFSDLGLTPDIADAGPLRCFSAGTIRIFAGNIFDLTPDLLGPMDGIYDRAALIALPEDLRRAYAAHLLSLTGPVPELLVTLDYDQSCLKGPPFSVDEAFLRKCYGQAYAFTLLENRAVEGGLKGRCPASENVWRLSPPSP</sequence>
<dbReference type="GO" id="GO:0008119">
    <property type="term" value="F:thiopurine S-methyltransferase activity"/>
    <property type="evidence" value="ECO:0007669"/>
    <property type="project" value="UniProtKB-UniRule"/>
</dbReference>
<dbReference type="HAMAP" id="MF_00812">
    <property type="entry name" value="Thiopur_methtran"/>
    <property type="match status" value="1"/>
</dbReference>